<dbReference type="EMBL" id="GBXM01016193">
    <property type="protein sequence ID" value="JAH92384.1"/>
    <property type="molecule type" value="Transcribed_RNA"/>
</dbReference>
<accession>A0A0E9WPP1</accession>
<proteinExistence type="predicted"/>
<reference evidence="1" key="2">
    <citation type="journal article" date="2015" name="Fish Shellfish Immunol.">
        <title>Early steps in the European eel (Anguilla anguilla)-Vibrio vulnificus interaction in the gills: Role of the RtxA13 toxin.</title>
        <authorList>
            <person name="Callol A."/>
            <person name="Pajuelo D."/>
            <person name="Ebbesson L."/>
            <person name="Teles M."/>
            <person name="MacKenzie S."/>
            <person name="Amaro C."/>
        </authorList>
    </citation>
    <scope>NUCLEOTIDE SEQUENCE</scope>
</reference>
<protein>
    <submittedName>
        <fullName evidence="1">Uncharacterized protein</fullName>
    </submittedName>
</protein>
<dbReference type="AlphaFoldDB" id="A0A0E9WPP1"/>
<reference evidence="1" key="1">
    <citation type="submission" date="2014-11" db="EMBL/GenBank/DDBJ databases">
        <authorList>
            <person name="Amaro Gonzalez C."/>
        </authorList>
    </citation>
    <scope>NUCLEOTIDE SEQUENCE</scope>
</reference>
<organism evidence="1">
    <name type="scientific">Anguilla anguilla</name>
    <name type="common">European freshwater eel</name>
    <name type="synonym">Muraena anguilla</name>
    <dbReference type="NCBI Taxonomy" id="7936"/>
    <lineage>
        <taxon>Eukaryota</taxon>
        <taxon>Metazoa</taxon>
        <taxon>Chordata</taxon>
        <taxon>Craniata</taxon>
        <taxon>Vertebrata</taxon>
        <taxon>Euteleostomi</taxon>
        <taxon>Actinopterygii</taxon>
        <taxon>Neopterygii</taxon>
        <taxon>Teleostei</taxon>
        <taxon>Anguilliformes</taxon>
        <taxon>Anguillidae</taxon>
        <taxon>Anguilla</taxon>
    </lineage>
</organism>
<evidence type="ECO:0000313" key="1">
    <source>
        <dbReference type="EMBL" id="JAH92384.1"/>
    </source>
</evidence>
<name>A0A0E9WPP1_ANGAN</name>
<sequence>MRSFPRSKPSTRFKMAVVGRCKLTVLLTKRFMLTVLLLPNR</sequence>